<dbReference type="EMBL" id="UOFF01000206">
    <property type="protein sequence ID" value="VAW56268.1"/>
    <property type="molecule type" value="Genomic_DNA"/>
</dbReference>
<reference evidence="7" key="1">
    <citation type="submission" date="2018-06" db="EMBL/GenBank/DDBJ databases">
        <authorList>
            <person name="Zhirakovskaya E."/>
        </authorList>
    </citation>
    <scope>NUCLEOTIDE SEQUENCE</scope>
</reference>
<evidence type="ECO:0000256" key="3">
    <source>
        <dbReference type="ARBA" id="ARBA00022691"/>
    </source>
</evidence>
<dbReference type="InterPro" id="IPR005636">
    <property type="entry name" value="DTW"/>
</dbReference>
<evidence type="ECO:0000256" key="1">
    <source>
        <dbReference type="ARBA" id="ARBA00012386"/>
    </source>
</evidence>
<comment type="similarity">
    <text evidence="5">Belongs to the TDD superfamily. DTWD2 family.</text>
</comment>
<feature type="domain" description="DTW" evidence="6">
    <location>
        <begin position="2"/>
        <end position="190"/>
    </location>
</feature>
<gene>
    <name evidence="7" type="ORF">MNBD_GAMMA07-1276</name>
</gene>
<dbReference type="AlphaFoldDB" id="A0A3B0WJS9"/>
<evidence type="ECO:0000256" key="4">
    <source>
        <dbReference type="ARBA" id="ARBA00022694"/>
    </source>
</evidence>
<organism evidence="7">
    <name type="scientific">hydrothermal vent metagenome</name>
    <dbReference type="NCBI Taxonomy" id="652676"/>
    <lineage>
        <taxon>unclassified sequences</taxon>
        <taxon>metagenomes</taxon>
        <taxon>ecological metagenomes</taxon>
    </lineage>
</organism>
<evidence type="ECO:0000313" key="7">
    <source>
        <dbReference type="EMBL" id="VAW56268.1"/>
    </source>
</evidence>
<dbReference type="GO" id="GO:0016432">
    <property type="term" value="F:tRNA-uridine aminocarboxypropyltransferase activity"/>
    <property type="evidence" value="ECO:0007669"/>
    <property type="project" value="UniProtKB-EC"/>
</dbReference>
<dbReference type="PANTHER" id="PTHR21392">
    <property type="entry name" value="TRNA-URIDINE AMINOCARBOXYPROPYLTRANSFERASE 2"/>
    <property type="match status" value="1"/>
</dbReference>
<sequence>MPREVCYTCRRAKIACLCGRVESQANNIKVIVLQHPDESSNAKGSAIIAELGLNQYQRWIGEDFRQHAGLNACLQEFAHEILILYPSPHAQVLTDKPTGAVKYLLIIDATWRKARRIWEINPQLQALRCVKLANNKSTHYRIRKAPQPGYLSTVESIVEGLRILEGDENAYQPLLTLFDEMIDFQIANMGNATYKRNYLGE</sequence>
<evidence type="ECO:0000256" key="5">
    <source>
        <dbReference type="ARBA" id="ARBA00034489"/>
    </source>
</evidence>
<dbReference type="InterPro" id="IPR039262">
    <property type="entry name" value="DTWD2/TAPT"/>
</dbReference>
<keyword evidence="4" id="KW-0819">tRNA processing</keyword>
<keyword evidence="3" id="KW-0949">S-adenosyl-L-methionine</keyword>
<accession>A0A3B0WJS9</accession>
<protein>
    <recommendedName>
        <fullName evidence="1">tRNA-uridine aminocarboxypropyltransferase</fullName>
        <ecNumber evidence="1">2.5.1.25</ecNumber>
    </recommendedName>
</protein>
<dbReference type="EC" id="2.5.1.25" evidence="1"/>
<dbReference type="Pfam" id="PF03942">
    <property type="entry name" value="DTW"/>
    <property type="match status" value="1"/>
</dbReference>
<evidence type="ECO:0000259" key="6">
    <source>
        <dbReference type="SMART" id="SM01144"/>
    </source>
</evidence>
<dbReference type="SMART" id="SM01144">
    <property type="entry name" value="DTW"/>
    <property type="match status" value="1"/>
</dbReference>
<proteinExistence type="inferred from homology"/>
<name>A0A3B0WJS9_9ZZZZ</name>
<dbReference type="GO" id="GO:0008033">
    <property type="term" value="P:tRNA processing"/>
    <property type="evidence" value="ECO:0007669"/>
    <property type="project" value="UniProtKB-KW"/>
</dbReference>
<keyword evidence="2" id="KW-0808">Transferase</keyword>
<evidence type="ECO:0000256" key="2">
    <source>
        <dbReference type="ARBA" id="ARBA00022679"/>
    </source>
</evidence>
<dbReference type="PANTHER" id="PTHR21392:SF0">
    <property type="entry name" value="TRNA-URIDINE AMINOCARBOXYPROPYLTRANSFERASE 2"/>
    <property type="match status" value="1"/>
</dbReference>